<dbReference type="Pfam" id="PF00271">
    <property type="entry name" value="Helicase_C"/>
    <property type="match status" value="1"/>
</dbReference>
<keyword evidence="3 7" id="KW-0347">Helicase</keyword>
<dbReference type="GO" id="GO:0016787">
    <property type="term" value="F:hydrolase activity"/>
    <property type="evidence" value="ECO:0007669"/>
    <property type="project" value="UniProtKB-KW"/>
</dbReference>
<dbReference type="EMBL" id="CP000513">
    <property type="protein sequence ID" value="ABQ13696.1"/>
    <property type="molecule type" value="Genomic_DNA"/>
</dbReference>
<evidence type="ECO:0000256" key="8">
    <source>
        <dbReference type="SAM" id="MobiDB-lite"/>
    </source>
</evidence>
<feature type="region of interest" description="Disordered" evidence="8">
    <location>
        <begin position="376"/>
        <end position="442"/>
    </location>
</feature>
<dbReference type="GO" id="GO:0005524">
    <property type="term" value="F:ATP binding"/>
    <property type="evidence" value="ECO:0007669"/>
    <property type="project" value="UniProtKB-KW"/>
</dbReference>
<keyword evidence="2 7" id="KW-0378">Hydrolase</keyword>
<evidence type="ECO:0000256" key="1">
    <source>
        <dbReference type="ARBA" id="ARBA00022741"/>
    </source>
</evidence>
<feature type="domain" description="Helicase ATP-binding" evidence="9">
    <location>
        <begin position="34"/>
        <end position="208"/>
    </location>
</feature>
<accession>A5EXY3</accession>
<evidence type="ECO:0000259" key="9">
    <source>
        <dbReference type="PROSITE" id="PS51192"/>
    </source>
</evidence>
<dbReference type="eggNOG" id="COG0513">
    <property type="taxonomic scope" value="Bacteria"/>
</dbReference>
<evidence type="ECO:0000256" key="4">
    <source>
        <dbReference type="ARBA" id="ARBA00022840"/>
    </source>
</evidence>
<dbReference type="CDD" id="cd18787">
    <property type="entry name" value="SF2_C_DEAD"/>
    <property type="match status" value="1"/>
</dbReference>
<dbReference type="InterPro" id="IPR014014">
    <property type="entry name" value="RNA_helicase_DEAD_Q_motif"/>
</dbReference>
<dbReference type="SMART" id="SM00490">
    <property type="entry name" value="HELICc"/>
    <property type="match status" value="1"/>
</dbReference>
<dbReference type="PANTHER" id="PTHR47959">
    <property type="entry name" value="ATP-DEPENDENT RNA HELICASE RHLE-RELATED"/>
    <property type="match status" value="1"/>
</dbReference>
<evidence type="ECO:0000313" key="13">
    <source>
        <dbReference type="Proteomes" id="UP000000248"/>
    </source>
</evidence>
<dbReference type="SMART" id="SM00487">
    <property type="entry name" value="DEXDc"/>
    <property type="match status" value="1"/>
</dbReference>
<organism evidence="12 13">
    <name type="scientific">Dichelobacter nodosus (strain VCS1703A)</name>
    <dbReference type="NCBI Taxonomy" id="246195"/>
    <lineage>
        <taxon>Bacteria</taxon>
        <taxon>Pseudomonadati</taxon>
        <taxon>Pseudomonadota</taxon>
        <taxon>Gammaproteobacteria</taxon>
        <taxon>Cardiobacteriales</taxon>
        <taxon>Cardiobacteriaceae</taxon>
        <taxon>Dichelobacter</taxon>
    </lineage>
</organism>
<dbReference type="InterPro" id="IPR000629">
    <property type="entry name" value="RNA-helicase_DEAD-box_CS"/>
</dbReference>
<dbReference type="Proteomes" id="UP000000248">
    <property type="component" value="Chromosome"/>
</dbReference>
<proteinExistence type="inferred from homology"/>
<dbReference type="STRING" id="246195.DNO_1017"/>
<dbReference type="KEGG" id="dno:DNO_1017"/>
<gene>
    <name evidence="12" type="ordered locus">DNO_1017</name>
</gene>
<dbReference type="CDD" id="cd00268">
    <property type="entry name" value="DEADc"/>
    <property type="match status" value="1"/>
</dbReference>
<dbReference type="HOGENOM" id="CLU_003041_28_3_6"/>
<dbReference type="GO" id="GO:0003676">
    <property type="term" value="F:nucleic acid binding"/>
    <property type="evidence" value="ECO:0007669"/>
    <property type="project" value="InterPro"/>
</dbReference>
<evidence type="ECO:0000313" key="12">
    <source>
        <dbReference type="EMBL" id="ABQ13696.1"/>
    </source>
</evidence>
<dbReference type="PROSITE" id="PS51192">
    <property type="entry name" value="HELICASE_ATP_BIND_1"/>
    <property type="match status" value="1"/>
</dbReference>
<feature type="domain" description="Helicase C-terminal" evidence="10">
    <location>
        <begin position="233"/>
        <end position="377"/>
    </location>
</feature>
<dbReference type="SUPFAM" id="SSF52540">
    <property type="entry name" value="P-loop containing nucleoside triphosphate hydrolases"/>
    <property type="match status" value="1"/>
</dbReference>
<dbReference type="InterPro" id="IPR014001">
    <property type="entry name" value="Helicase_ATP-bd"/>
</dbReference>
<dbReference type="InterPro" id="IPR001650">
    <property type="entry name" value="Helicase_C-like"/>
</dbReference>
<dbReference type="InterPro" id="IPR027417">
    <property type="entry name" value="P-loop_NTPase"/>
</dbReference>
<evidence type="ECO:0000256" key="5">
    <source>
        <dbReference type="ARBA" id="ARBA00038437"/>
    </source>
</evidence>
<dbReference type="InterPro" id="IPR050079">
    <property type="entry name" value="DEAD_box_RNA_helicase"/>
</dbReference>
<evidence type="ECO:0000256" key="3">
    <source>
        <dbReference type="ARBA" id="ARBA00022806"/>
    </source>
</evidence>
<evidence type="ECO:0000259" key="10">
    <source>
        <dbReference type="PROSITE" id="PS51194"/>
    </source>
</evidence>
<dbReference type="Pfam" id="PF00270">
    <property type="entry name" value="DEAD"/>
    <property type="match status" value="1"/>
</dbReference>
<name>A5EXY3_DICNV</name>
<feature type="domain" description="DEAD-box RNA helicase Q" evidence="11">
    <location>
        <begin position="3"/>
        <end position="31"/>
    </location>
</feature>
<comment type="similarity">
    <text evidence="5 7">Belongs to the DEAD box helicase family.</text>
</comment>
<dbReference type="InterPro" id="IPR011545">
    <property type="entry name" value="DEAD/DEAH_box_helicase_dom"/>
</dbReference>
<dbReference type="PROSITE" id="PS51195">
    <property type="entry name" value="Q_MOTIF"/>
    <property type="match status" value="1"/>
</dbReference>
<dbReference type="PROSITE" id="PS51194">
    <property type="entry name" value="HELICASE_CTER"/>
    <property type="match status" value="1"/>
</dbReference>
<evidence type="ECO:0000259" key="11">
    <source>
        <dbReference type="PROSITE" id="PS51195"/>
    </source>
</evidence>
<keyword evidence="4 7" id="KW-0067">ATP-binding</keyword>
<keyword evidence="1 7" id="KW-0547">Nucleotide-binding</keyword>
<feature type="compositionally biased region" description="Basic residues" evidence="8">
    <location>
        <begin position="421"/>
        <end position="430"/>
    </location>
</feature>
<dbReference type="AlphaFoldDB" id="A5EXY3"/>
<dbReference type="PANTHER" id="PTHR47959:SF17">
    <property type="entry name" value="ATP-DEPENDENT RNA HELICASE DEAD BOX FAMILY"/>
    <property type="match status" value="1"/>
</dbReference>
<evidence type="ECO:0000256" key="6">
    <source>
        <dbReference type="PROSITE-ProRule" id="PRU00552"/>
    </source>
</evidence>
<dbReference type="GO" id="GO:0003724">
    <property type="term" value="F:RNA helicase activity"/>
    <property type="evidence" value="ECO:0007669"/>
    <property type="project" value="InterPro"/>
</dbReference>
<dbReference type="OrthoDB" id="9805696at2"/>
<dbReference type="Gene3D" id="3.40.50.300">
    <property type="entry name" value="P-loop containing nucleotide triphosphate hydrolases"/>
    <property type="match status" value="2"/>
</dbReference>
<protein>
    <submittedName>
        <fullName evidence="12">ATP-dependent RNA helicase</fullName>
    </submittedName>
</protein>
<evidence type="ECO:0000256" key="7">
    <source>
        <dbReference type="RuleBase" id="RU000492"/>
    </source>
</evidence>
<evidence type="ECO:0000256" key="2">
    <source>
        <dbReference type="ARBA" id="ARBA00022801"/>
    </source>
</evidence>
<sequence length="442" mass="49007">MNNTFSELGLSTQILRTISRHGYEKPTPIQARAIPLALQGRDLLLSAQTGSGKTAAFVLPILQQLAAEPTKSKLPRALIVIPTRELAQQVQDSVFQYSREFKELYSITLVGGTAYQKQIRALKKGVSIVVATPGRLLDHVREGHLDLSQIRYLVLDEADRMLDMGFSDDMHAIIKQCPQNRQTIMSSATWDGNVGKIAAGFTHNAEKIIIAPETSHIEEISYFTDDQAHKNAVLDRLLADEAVTQCIVFTATKSTTETVAHHLYENGFQAQFLHGDLQQQKRNRIIERFRNGQINVLVATDIAARGIDIPAISHVINYDLPRQSEDYVHRIGRSGRAGRSGVALNLVSLTDRAAMAHIERYLKRAIKTDVLEGLEPTKVPSKKKPSSGRGKTWQARGAKNGSRANSEAKSARGNWHDRKTGKITVARKRSRAEGKSFAHRAS</sequence>
<keyword evidence="13" id="KW-1185">Reference proteome</keyword>
<reference evidence="12 13" key="1">
    <citation type="journal article" date="2007" name="Nat. Biotechnol.">
        <title>Genome sequence and identification of candidate vaccine antigens from the animal pathogen Dichelobacter nodosus.</title>
        <authorList>
            <person name="Myers G.S."/>
            <person name="Parker D."/>
            <person name="Al-Hasani K."/>
            <person name="Kennan R.M."/>
            <person name="Seemann T."/>
            <person name="Ren Q."/>
            <person name="Badger J.H."/>
            <person name="Selengut J.D."/>
            <person name="Deboy R.T."/>
            <person name="Tettelin H."/>
            <person name="Boyce J.D."/>
            <person name="McCarl V.P."/>
            <person name="Han X."/>
            <person name="Nelson W.C."/>
            <person name="Madupu R."/>
            <person name="Mohamoud Y."/>
            <person name="Holley T."/>
            <person name="Fedorova N."/>
            <person name="Khouri H."/>
            <person name="Bottomley S.P."/>
            <person name="Whittington R.J."/>
            <person name="Adler B."/>
            <person name="Songer J.G."/>
            <person name="Rood J.I."/>
            <person name="Paulsen I.T."/>
        </authorList>
    </citation>
    <scope>NUCLEOTIDE SEQUENCE [LARGE SCALE GENOMIC DNA]</scope>
    <source>
        <strain evidence="12 13">VCS1703A</strain>
    </source>
</reference>
<feature type="short sequence motif" description="Q motif" evidence="6">
    <location>
        <begin position="3"/>
        <end position="31"/>
    </location>
</feature>
<dbReference type="GO" id="GO:0005829">
    <property type="term" value="C:cytosol"/>
    <property type="evidence" value="ECO:0007669"/>
    <property type="project" value="TreeGrafter"/>
</dbReference>
<dbReference type="PROSITE" id="PS00039">
    <property type="entry name" value="DEAD_ATP_HELICASE"/>
    <property type="match status" value="1"/>
</dbReference>
<dbReference type="RefSeq" id="WP_012031329.1">
    <property type="nucleotide sequence ID" value="NC_009446.1"/>
</dbReference>
<dbReference type="InterPro" id="IPR044742">
    <property type="entry name" value="DEAD/DEAH_RhlB"/>
</dbReference>